<protein>
    <recommendedName>
        <fullName evidence="1">YgjP-like metallopeptidase domain-containing protein</fullName>
    </recommendedName>
</protein>
<dbReference type="PANTHER" id="PTHR30399">
    <property type="entry name" value="UNCHARACTERIZED PROTEIN YGJP"/>
    <property type="match status" value="1"/>
</dbReference>
<evidence type="ECO:0000313" key="3">
    <source>
        <dbReference type="Proteomes" id="UP000183339"/>
    </source>
</evidence>
<proteinExistence type="predicted"/>
<dbReference type="InterPro" id="IPR053136">
    <property type="entry name" value="UTP_pyrophosphatase-like"/>
</dbReference>
<organism evidence="2 3">
    <name type="scientific">Nitrosospira multiformis</name>
    <dbReference type="NCBI Taxonomy" id="1231"/>
    <lineage>
        <taxon>Bacteria</taxon>
        <taxon>Pseudomonadati</taxon>
        <taxon>Pseudomonadota</taxon>
        <taxon>Betaproteobacteria</taxon>
        <taxon>Nitrosomonadales</taxon>
        <taxon>Nitrosomonadaceae</taxon>
        <taxon>Nitrosospira</taxon>
    </lineage>
</organism>
<dbReference type="AlphaFoldDB" id="A0A1I0AW52"/>
<dbReference type="Proteomes" id="UP000183339">
    <property type="component" value="Unassembled WGS sequence"/>
</dbReference>
<accession>A0A1I0AW52</accession>
<evidence type="ECO:0000259" key="1">
    <source>
        <dbReference type="Pfam" id="PF01863"/>
    </source>
</evidence>
<dbReference type="PANTHER" id="PTHR30399:SF1">
    <property type="entry name" value="UTP PYROPHOSPHATASE"/>
    <property type="match status" value="1"/>
</dbReference>
<sequence length="251" mass="28729">MKKIAFQRTKTSKLAANELRHINLNGSEVPYTLMRCRRKTIGMRVSSEGLTVRIPMRESLNWVESVLQKRADWIVTKLDEWKNRKPTRPAWEEGAIFPLLGEPWQVTVTAEGAVQMMQVSENARSKDEQPRLSLSSRVAAEQIESAVMKWYRQHALTCFTERITLYANKLGVALPQLRLSSARTLWGSCNSRGIIRLNWRLIQKPLDLVDYVVAHELSHLIEMNHSKAFWQTVGSVYPGYAGARKKLRGIG</sequence>
<dbReference type="InterPro" id="IPR002725">
    <property type="entry name" value="YgjP-like_metallopeptidase"/>
</dbReference>
<dbReference type="EMBL" id="FOHI01000002">
    <property type="protein sequence ID" value="SES97802.1"/>
    <property type="molecule type" value="Genomic_DNA"/>
</dbReference>
<feature type="domain" description="YgjP-like metallopeptidase" evidence="1">
    <location>
        <begin position="39"/>
        <end position="248"/>
    </location>
</feature>
<dbReference type="RefSeq" id="WP_256376954.1">
    <property type="nucleotide sequence ID" value="NZ_FOHI01000002.1"/>
</dbReference>
<gene>
    <name evidence="2" type="ORF">SAMN05216412_102389</name>
</gene>
<reference evidence="2 3" key="1">
    <citation type="submission" date="2016-10" db="EMBL/GenBank/DDBJ databases">
        <authorList>
            <person name="de Groot N.N."/>
        </authorList>
    </citation>
    <scope>NUCLEOTIDE SEQUENCE [LARGE SCALE GENOMIC DNA]</scope>
    <source>
        <strain evidence="2 3">Nl7</strain>
    </source>
</reference>
<dbReference type="Pfam" id="PF01863">
    <property type="entry name" value="YgjP-like"/>
    <property type="match status" value="1"/>
</dbReference>
<evidence type="ECO:0000313" key="2">
    <source>
        <dbReference type="EMBL" id="SES97802.1"/>
    </source>
</evidence>
<dbReference type="Gene3D" id="3.30.2010.10">
    <property type="entry name" value="Metalloproteases ('zincins'), catalytic domain"/>
    <property type="match status" value="1"/>
</dbReference>
<name>A0A1I0AW52_9PROT</name>
<dbReference type="CDD" id="cd07344">
    <property type="entry name" value="M48_yhfN_like"/>
    <property type="match status" value="1"/>
</dbReference>